<evidence type="ECO:0000313" key="7">
    <source>
        <dbReference type="Proteomes" id="UP000306790"/>
    </source>
</evidence>
<organism evidence="6 7">
    <name type="scientific">Citrobacter murliniae</name>
    <dbReference type="NCBI Taxonomy" id="67829"/>
    <lineage>
        <taxon>Bacteria</taxon>
        <taxon>Pseudomonadati</taxon>
        <taxon>Pseudomonadota</taxon>
        <taxon>Gammaproteobacteria</taxon>
        <taxon>Enterobacterales</taxon>
        <taxon>Enterobacteriaceae</taxon>
        <taxon>Citrobacter</taxon>
        <taxon>Citrobacter freundii complex</taxon>
    </lineage>
</organism>
<evidence type="ECO:0000256" key="3">
    <source>
        <dbReference type="ARBA" id="ARBA00023163"/>
    </source>
</evidence>
<feature type="domain" description="HTH cro/C1-type" evidence="5">
    <location>
        <begin position="1"/>
        <end position="45"/>
    </location>
</feature>
<dbReference type="Pfam" id="PF00356">
    <property type="entry name" value="LacI"/>
    <property type="match status" value="1"/>
</dbReference>
<dbReference type="SMART" id="SM00354">
    <property type="entry name" value="HTH_LACI"/>
    <property type="match status" value="1"/>
</dbReference>
<dbReference type="InterPro" id="IPR010982">
    <property type="entry name" value="Lambda_DNA-bd_dom_sf"/>
</dbReference>
<dbReference type="InterPro" id="IPR000843">
    <property type="entry name" value="HTH_LacI"/>
</dbReference>
<evidence type="ECO:0000256" key="2">
    <source>
        <dbReference type="ARBA" id="ARBA00023125"/>
    </source>
</evidence>
<keyword evidence="1" id="KW-0805">Transcription regulation</keyword>
<accession>A0ABY2PUQ7</accession>
<evidence type="ECO:0000259" key="5">
    <source>
        <dbReference type="PROSITE" id="PS50943"/>
    </source>
</evidence>
<dbReference type="PRINTS" id="PR00036">
    <property type="entry name" value="HTHLACI"/>
</dbReference>
<dbReference type="PROSITE" id="PS50932">
    <property type="entry name" value="HTH_LACI_2"/>
    <property type="match status" value="1"/>
</dbReference>
<dbReference type="PROSITE" id="PS50943">
    <property type="entry name" value="HTH_CROC1"/>
    <property type="match status" value="1"/>
</dbReference>
<keyword evidence="6" id="KW-0575">Peroxidase</keyword>
<proteinExistence type="predicted"/>
<keyword evidence="7" id="KW-1185">Reference proteome</keyword>
<keyword evidence="3" id="KW-0804">Transcription</keyword>
<dbReference type="PANTHER" id="PTHR30146">
    <property type="entry name" value="LACI-RELATED TRANSCRIPTIONAL REPRESSOR"/>
    <property type="match status" value="1"/>
</dbReference>
<dbReference type="EMBL" id="QFVP01000006">
    <property type="protein sequence ID" value="THE38476.1"/>
    <property type="molecule type" value="Genomic_DNA"/>
</dbReference>
<protein>
    <submittedName>
        <fullName evidence="6">Cytochrome-c peroxidase</fullName>
    </submittedName>
</protein>
<reference evidence="6 7" key="1">
    <citation type="submission" date="2018-05" db="EMBL/GenBank/DDBJ databases">
        <title>Isolation and genomic analyses of lactose-positive bacteria from faecal samples of preterm neonates.</title>
        <authorList>
            <person name="Chen Y."/>
            <person name="Brook T.C."/>
            <person name="O'Neill I."/>
            <person name="Soe C.Z."/>
            <person name="Hall L.J."/>
            <person name="Hoyles L."/>
        </authorList>
    </citation>
    <scope>NUCLEOTIDE SEQUENCE [LARGE SCALE GENOMIC DNA]</scope>
    <source>
        <strain evidence="6 7">P080C CL</strain>
    </source>
</reference>
<dbReference type="PANTHER" id="PTHR30146:SF109">
    <property type="entry name" value="HTH-TYPE TRANSCRIPTIONAL REGULATOR GALS"/>
    <property type="match status" value="1"/>
</dbReference>
<dbReference type="Proteomes" id="UP000306790">
    <property type="component" value="Unassembled WGS sequence"/>
</dbReference>
<evidence type="ECO:0000259" key="4">
    <source>
        <dbReference type="PROSITE" id="PS50932"/>
    </source>
</evidence>
<evidence type="ECO:0000256" key="1">
    <source>
        <dbReference type="ARBA" id="ARBA00023015"/>
    </source>
</evidence>
<name>A0ABY2PUQ7_9ENTR</name>
<dbReference type="PROSITE" id="PS00356">
    <property type="entry name" value="HTH_LACI_1"/>
    <property type="match status" value="1"/>
</dbReference>
<dbReference type="SUPFAM" id="SSF47413">
    <property type="entry name" value="lambda repressor-like DNA-binding domains"/>
    <property type="match status" value="1"/>
</dbReference>
<keyword evidence="2" id="KW-0238">DNA-binding</keyword>
<dbReference type="InterPro" id="IPR028082">
    <property type="entry name" value="Peripla_BP_I"/>
</dbReference>
<dbReference type="GO" id="GO:0004601">
    <property type="term" value="F:peroxidase activity"/>
    <property type="evidence" value="ECO:0007669"/>
    <property type="project" value="UniProtKB-KW"/>
</dbReference>
<feature type="domain" description="HTH lacI-type" evidence="4">
    <location>
        <begin position="1"/>
        <end position="55"/>
    </location>
</feature>
<dbReference type="InterPro" id="IPR046335">
    <property type="entry name" value="LacI/GalR-like_sensor"/>
</dbReference>
<dbReference type="RefSeq" id="WP_136345436.1">
    <property type="nucleotide sequence ID" value="NZ_QFVP01000006.1"/>
</dbReference>
<dbReference type="Gene3D" id="3.40.50.2300">
    <property type="match status" value="2"/>
</dbReference>
<gene>
    <name evidence="6" type="ORF">DJ535_12265</name>
</gene>
<comment type="caution">
    <text evidence="6">The sequence shown here is derived from an EMBL/GenBank/DDBJ whole genome shotgun (WGS) entry which is preliminary data.</text>
</comment>
<sequence length="326" mass="35555">MSVKEIAKLAGVSVATVSRVLNNSTTVKKATYEKVSKIIHDLGYQPNILARQLRTSKTSMILVVCSDISNPFIASVLKSIENNARTAGYRTIFSSTNGISLLIDELLNLMASKTLEGVISLDEISMHPDREKFCNGIPWVLCGETSDPNIFSSVSIDDDAAAYTATKILLESGKKRIALISHAGDFSYANKRQRGYERAVEESAYQYKNTVYADEISFKEGMDALEELFTSPNPPDAIVAVSDILAIGAAQQAKKRGIEIPAKLAIIGFDDIAVAEMFSPALSTIHQPAQEMGRIAVELLVQKLTLPGTPNKAVELEWTFVKRGTH</sequence>
<dbReference type="CDD" id="cd01392">
    <property type="entry name" value="HTH_LacI"/>
    <property type="match status" value="1"/>
</dbReference>
<dbReference type="Pfam" id="PF13377">
    <property type="entry name" value="Peripla_BP_3"/>
    <property type="match status" value="1"/>
</dbReference>
<dbReference type="InterPro" id="IPR001387">
    <property type="entry name" value="Cro/C1-type_HTH"/>
</dbReference>
<evidence type="ECO:0000313" key="6">
    <source>
        <dbReference type="EMBL" id="THE38476.1"/>
    </source>
</evidence>
<dbReference type="Gene3D" id="1.10.260.40">
    <property type="entry name" value="lambda repressor-like DNA-binding domains"/>
    <property type="match status" value="1"/>
</dbReference>
<keyword evidence="6" id="KW-0560">Oxidoreductase</keyword>
<dbReference type="SUPFAM" id="SSF53822">
    <property type="entry name" value="Periplasmic binding protein-like I"/>
    <property type="match status" value="1"/>
</dbReference>